<reference evidence="1 2" key="1">
    <citation type="journal article" date="2014" name="Genome Announc.">
        <title>Draft Genome Sequence of the Haloacid-Degrading Burkholderia caribensis Strain MBA4.</title>
        <authorList>
            <person name="Pan Y."/>
            <person name="Kong K.F."/>
            <person name="Tsang J.S."/>
        </authorList>
    </citation>
    <scope>NUCLEOTIDE SEQUENCE [LARGE SCALE GENOMIC DNA]</scope>
    <source>
        <strain evidence="1 2">MBA4</strain>
    </source>
</reference>
<dbReference type="AlphaFoldDB" id="A0A0P0RE38"/>
<name>A0A0P0RE38_9BURK</name>
<dbReference type="Proteomes" id="UP000019146">
    <property type="component" value="Chromosome 2"/>
</dbReference>
<evidence type="ECO:0000313" key="2">
    <source>
        <dbReference type="Proteomes" id="UP000019146"/>
    </source>
</evidence>
<dbReference type="EMBL" id="CP012747">
    <property type="protein sequence ID" value="ALL66844.1"/>
    <property type="molecule type" value="Genomic_DNA"/>
</dbReference>
<dbReference type="KEGG" id="bcai:K788_0003080"/>
<evidence type="ECO:0000313" key="1">
    <source>
        <dbReference type="EMBL" id="ALL66844.1"/>
    </source>
</evidence>
<sequence length="37" mass="4239">MLAWLRVHGREKIGGCQFKVRGWMSEHLSLGDRPDTA</sequence>
<protein>
    <submittedName>
        <fullName evidence="1">Uncharacterized protein</fullName>
    </submittedName>
</protein>
<organism evidence="1 2">
    <name type="scientific">Paraburkholderia caribensis MBA4</name>
    <dbReference type="NCBI Taxonomy" id="1323664"/>
    <lineage>
        <taxon>Bacteria</taxon>
        <taxon>Pseudomonadati</taxon>
        <taxon>Pseudomonadota</taxon>
        <taxon>Betaproteobacteria</taxon>
        <taxon>Burkholderiales</taxon>
        <taxon>Burkholderiaceae</taxon>
        <taxon>Paraburkholderia</taxon>
    </lineage>
</organism>
<proteinExistence type="predicted"/>
<accession>A0A0P0RE38</accession>
<gene>
    <name evidence="1" type="ORF">K788_0003080</name>
</gene>